<dbReference type="Proteomes" id="UP000238589">
    <property type="component" value="Unassembled WGS sequence"/>
</dbReference>
<dbReference type="InterPro" id="IPR018490">
    <property type="entry name" value="cNMP-bd_dom_sf"/>
</dbReference>
<dbReference type="SUPFAM" id="SSF51206">
    <property type="entry name" value="cAMP-binding domain-like"/>
    <property type="match status" value="1"/>
</dbReference>
<dbReference type="Gene3D" id="2.60.120.10">
    <property type="entry name" value="Jelly Rolls"/>
    <property type="match status" value="1"/>
</dbReference>
<comment type="caution">
    <text evidence="1">The sequence shown here is derived from an EMBL/GenBank/DDBJ whole genome shotgun (WGS) entry which is preliminary data.</text>
</comment>
<dbReference type="InterPro" id="IPR014710">
    <property type="entry name" value="RmlC-like_jellyroll"/>
</dbReference>
<proteinExistence type="predicted"/>
<dbReference type="RefSeq" id="WP_105749041.1">
    <property type="nucleotide sequence ID" value="NZ_PVLQ01000053.1"/>
</dbReference>
<organism evidence="1 2">
    <name type="scientific">Malikia granosa</name>
    <dbReference type="NCBI Taxonomy" id="263067"/>
    <lineage>
        <taxon>Bacteria</taxon>
        <taxon>Pseudomonadati</taxon>
        <taxon>Pseudomonadota</taxon>
        <taxon>Betaproteobacteria</taxon>
        <taxon>Burkholderiales</taxon>
        <taxon>Comamonadaceae</taxon>
        <taxon>Malikia</taxon>
    </lineage>
</organism>
<accession>A0A2S9K2R7</accession>
<evidence type="ECO:0000313" key="1">
    <source>
        <dbReference type="EMBL" id="PRD64687.1"/>
    </source>
</evidence>
<dbReference type="OrthoDB" id="5297329at2"/>
<gene>
    <name evidence="1" type="ORF">C6P64_13250</name>
</gene>
<dbReference type="AlphaFoldDB" id="A0A2S9K2R7"/>
<evidence type="ECO:0000313" key="2">
    <source>
        <dbReference type="Proteomes" id="UP000238589"/>
    </source>
</evidence>
<dbReference type="EMBL" id="PVLQ01000053">
    <property type="protein sequence ID" value="PRD64687.1"/>
    <property type="molecule type" value="Genomic_DNA"/>
</dbReference>
<name>A0A2S9K2R7_9BURK</name>
<evidence type="ECO:0008006" key="3">
    <source>
        <dbReference type="Google" id="ProtNLM"/>
    </source>
</evidence>
<keyword evidence="2" id="KW-1185">Reference proteome</keyword>
<protein>
    <recommendedName>
        <fullName evidence="3">Cyclic nucleotide-binding domain-containing protein</fullName>
    </recommendedName>
</protein>
<reference evidence="1 2" key="1">
    <citation type="submission" date="2018-03" db="EMBL/GenBank/DDBJ databases">
        <title>Comparative genomics illustrates the genes involved in a hyperalkaliphilic mechanisms of Serpentinomonas isolated from highly-alkaline calcium-rich serpentinized springs.</title>
        <authorList>
            <person name="Suzuki S."/>
            <person name="Ishii S."/>
            <person name="Walworth N."/>
            <person name="Bird L."/>
            <person name="Kuenen J.G."/>
            <person name="Nealson K.H."/>
        </authorList>
    </citation>
    <scope>NUCLEOTIDE SEQUENCE [LARGE SCALE GENOMIC DNA]</scope>
    <source>
        <strain evidence="1 2">P1</strain>
    </source>
</reference>
<sequence length="191" mass="20773">MFQDNGLSRDHARGSMVFAAGEAGPLWRVTQGLVALQTPLAAGGRLVQLAVAGDLIGIESLCERPYALEACALTTCRLEPVGLDGEPDRSLLMREALLLQQSRSIDMAELRTGAVSDRLSQMLQLLGHDWRKLQSAPPRTIEAIRCELPVLSDLARAIDAQKETVCRVLGRLLPRNRPRRAAAKASLELAT</sequence>